<reference evidence="1 2" key="1">
    <citation type="journal article" date="2009" name="Appl. Environ. Microbiol.">
        <title>Three genomes from the phylum Acidobacteria provide insight into the lifestyles of these microorganisms in soils.</title>
        <authorList>
            <person name="Ward N.L."/>
            <person name="Challacombe J.F."/>
            <person name="Janssen P.H."/>
            <person name="Henrissat B."/>
            <person name="Coutinho P.M."/>
            <person name="Wu M."/>
            <person name="Xie G."/>
            <person name="Haft D.H."/>
            <person name="Sait M."/>
            <person name="Badger J."/>
            <person name="Barabote R.D."/>
            <person name="Bradley B."/>
            <person name="Brettin T.S."/>
            <person name="Brinkac L.M."/>
            <person name="Bruce D."/>
            <person name="Creasy T."/>
            <person name="Daugherty S.C."/>
            <person name="Davidsen T.M."/>
            <person name="DeBoy R.T."/>
            <person name="Detter J.C."/>
            <person name="Dodson R.J."/>
            <person name="Durkin A.S."/>
            <person name="Ganapathy A."/>
            <person name="Gwinn-Giglio M."/>
            <person name="Han C.S."/>
            <person name="Khouri H."/>
            <person name="Kiss H."/>
            <person name="Kothari S.P."/>
            <person name="Madupu R."/>
            <person name="Nelson K.E."/>
            <person name="Nelson W.C."/>
            <person name="Paulsen I."/>
            <person name="Penn K."/>
            <person name="Ren Q."/>
            <person name="Rosovitz M.J."/>
            <person name="Selengut J.D."/>
            <person name="Shrivastava S."/>
            <person name="Sullivan S.A."/>
            <person name="Tapia R."/>
            <person name="Thompson L.S."/>
            <person name="Watkins K.L."/>
            <person name="Yang Q."/>
            <person name="Yu C."/>
            <person name="Zafar N."/>
            <person name="Zhou L."/>
            <person name="Kuske C.R."/>
        </authorList>
    </citation>
    <scope>NUCLEOTIDE SEQUENCE [LARGE SCALE GENOMIC DNA]</scope>
    <source>
        <strain evidence="1 2">Ellin345</strain>
    </source>
</reference>
<evidence type="ECO:0000313" key="1">
    <source>
        <dbReference type="EMBL" id="ABF43640.1"/>
    </source>
</evidence>
<dbReference type="PANTHER" id="PTHR34796">
    <property type="entry name" value="EXPRESSED PROTEIN"/>
    <property type="match status" value="1"/>
</dbReference>
<dbReference type="AlphaFoldDB" id="Q1IHL0"/>
<dbReference type="InterPro" id="IPR005500">
    <property type="entry name" value="DUF309"/>
</dbReference>
<evidence type="ECO:0000313" key="2">
    <source>
        <dbReference type="Proteomes" id="UP000002432"/>
    </source>
</evidence>
<dbReference type="HOGENOM" id="CLU_125317_1_0_0"/>
<dbReference type="Pfam" id="PF03745">
    <property type="entry name" value="DUF309"/>
    <property type="match status" value="1"/>
</dbReference>
<dbReference type="SUPFAM" id="SSF140663">
    <property type="entry name" value="TTHA0068-like"/>
    <property type="match status" value="1"/>
</dbReference>
<keyword evidence="2" id="KW-1185">Reference proteome</keyword>
<protein>
    <recommendedName>
        <fullName evidence="3">DUF309 domain-containing protein</fullName>
    </recommendedName>
</protein>
<gene>
    <name evidence="1" type="ordered locus">Acid345_4640</name>
</gene>
<dbReference type="KEGG" id="aba:Acid345_4640"/>
<proteinExistence type="predicted"/>
<dbReference type="Proteomes" id="UP000002432">
    <property type="component" value="Chromosome"/>
</dbReference>
<dbReference type="EnsemblBacteria" id="ABF43640">
    <property type="protein sequence ID" value="ABF43640"/>
    <property type="gene ID" value="Acid345_4640"/>
</dbReference>
<dbReference type="RefSeq" id="WP_011525437.1">
    <property type="nucleotide sequence ID" value="NC_008009.1"/>
</dbReference>
<organism evidence="1 2">
    <name type="scientific">Koribacter versatilis (strain Ellin345)</name>
    <dbReference type="NCBI Taxonomy" id="204669"/>
    <lineage>
        <taxon>Bacteria</taxon>
        <taxon>Pseudomonadati</taxon>
        <taxon>Acidobacteriota</taxon>
        <taxon>Terriglobia</taxon>
        <taxon>Terriglobales</taxon>
        <taxon>Candidatus Korobacteraceae</taxon>
        <taxon>Candidatus Korobacter</taxon>
    </lineage>
</organism>
<dbReference type="eggNOG" id="COG1547">
    <property type="taxonomic scope" value="Bacteria"/>
</dbReference>
<dbReference type="EMBL" id="CP000360">
    <property type="protein sequence ID" value="ABF43640.1"/>
    <property type="molecule type" value="Genomic_DNA"/>
</dbReference>
<evidence type="ECO:0008006" key="3">
    <source>
        <dbReference type="Google" id="ProtNLM"/>
    </source>
</evidence>
<sequence length="119" mass="13703">MIDWSTPEMSAGLACFRREQFFEAHEHWEAVWLKSEEPEKTFLQALIQVAGSLFHFRRDNLGGARSMAKKALGRLEKYPETYGGVAVEALRANLRAYLVTLDTEFREIRTLPQIELVSE</sequence>
<dbReference type="PANTHER" id="PTHR34796:SF1">
    <property type="entry name" value="EXPRESSED PROTEIN"/>
    <property type="match status" value="1"/>
</dbReference>
<dbReference type="Gene3D" id="1.10.3450.10">
    <property type="entry name" value="TTHA0068-like"/>
    <property type="match status" value="1"/>
</dbReference>
<name>Q1IHL0_KORVE</name>
<dbReference type="InterPro" id="IPR023203">
    <property type="entry name" value="TTHA0068_sf"/>
</dbReference>
<accession>Q1IHL0</accession>